<dbReference type="SUPFAM" id="SSF48366">
    <property type="entry name" value="Ras GEF"/>
    <property type="match status" value="1"/>
</dbReference>
<evidence type="ECO:0000313" key="2">
    <source>
        <dbReference type="EMBL" id="CAF2925479.1"/>
    </source>
</evidence>
<feature type="compositionally biased region" description="Low complexity" evidence="1">
    <location>
        <begin position="95"/>
        <end position="104"/>
    </location>
</feature>
<protein>
    <submittedName>
        <fullName evidence="2">RASGRF1</fullName>
    </submittedName>
</protein>
<feature type="compositionally biased region" description="Polar residues" evidence="1">
    <location>
        <begin position="202"/>
        <end position="211"/>
    </location>
</feature>
<dbReference type="Gene3D" id="1.20.870.10">
    <property type="entry name" value="Son of sevenless (SoS) protein Chain: S domain 1"/>
    <property type="match status" value="1"/>
</dbReference>
<dbReference type="AlphaFoldDB" id="A0A7R8CTC4"/>
<feature type="region of interest" description="Disordered" evidence="1">
    <location>
        <begin position="202"/>
        <end position="231"/>
    </location>
</feature>
<reference evidence="2" key="1">
    <citation type="submission" date="2021-02" db="EMBL/GenBank/DDBJ databases">
        <authorList>
            <person name="Bekaert M."/>
        </authorList>
    </citation>
    <scope>NUCLEOTIDE SEQUENCE</scope>
    <source>
        <strain evidence="2">IoA-00</strain>
    </source>
</reference>
<keyword evidence="3" id="KW-1185">Reference proteome</keyword>
<feature type="compositionally biased region" description="Basic and acidic residues" evidence="1">
    <location>
        <begin position="214"/>
        <end position="224"/>
    </location>
</feature>
<dbReference type="Proteomes" id="UP000675881">
    <property type="component" value="Chromosome 4"/>
</dbReference>
<sequence length="334" mass="36036">MKRQNSFEEPSKIADLAKTMVNMPKADITLKGIADKAVEEVGLVGLAHKFTRKTGIRTNTSSSSSGSYTTPYTFNLEEGEKDGPTVASSGGSTGGTSIPGSHHSSFSKPCLVGITFKDFKSPTREIRKKKGLFHNEFCNSGSSSISGPSGGTSQNPGSNTNTPISSPQHSSKIGVIITSSRQANRRSSSACASIAFAVATAGSGNPSNNRSPAKKSEDFKELSKRKGSMSSNATTMRVLSVLRHWVTKHPQDFEANPTLKSASIEFLDDINCIPSLLPAEHRASTQILRMLTKDESDKNKMNLEEILKGTEVSSPCIIVCLYDYVRRGFRFIFI</sequence>
<feature type="compositionally biased region" description="Polar residues" evidence="1">
    <location>
        <begin position="154"/>
        <end position="170"/>
    </location>
</feature>
<gene>
    <name evidence="2" type="ORF">LSAA_8763</name>
</gene>
<evidence type="ECO:0000313" key="3">
    <source>
        <dbReference type="Proteomes" id="UP000675881"/>
    </source>
</evidence>
<name>A0A7R8CTC4_LEPSM</name>
<proteinExistence type="predicted"/>
<accession>A0A7R8CTC4</accession>
<feature type="compositionally biased region" description="Low complexity" evidence="1">
    <location>
        <begin position="140"/>
        <end position="153"/>
    </location>
</feature>
<organism evidence="2 3">
    <name type="scientific">Lepeophtheirus salmonis</name>
    <name type="common">Salmon louse</name>
    <name type="synonym">Caligus salmonis</name>
    <dbReference type="NCBI Taxonomy" id="72036"/>
    <lineage>
        <taxon>Eukaryota</taxon>
        <taxon>Metazoa</taxon>
        <taxon>Ecdysozoa</taxon>
        <taxon>Arthropoda</taxon>
        <taxon>Crustacea</taxon>
        <taxon>Multicrustacea</taxon>
        <taxon>Hexanauplia</taxon>
        <taxon>Copepoda</taxon>
        <taxon>Siphonostomatoida</taxon>
        <taxon>Caligidae</taxon>
        <taxon>Lepeophtheirus</taxon>
    </lineage>
</organism>
<feature type="region of interest" description="Disordered" evidence="1">
    <location>
        <begin position="140"/>
        <end position="170"/>
    </location>
</feature>
<feature type="region of interest" description="Disordered" evidence="1">
    <location>
        <begin position="75"/>
        <end position="104"/>
    </location>
</feature>
<evidence type="ECO:0000256" key="1">
    <source>
        <dbReference type="SAM" id="MobiDB-lite"/>
    </source>
</evidence>
<dbReference type="EMBL" id="HG994583">
    <property type="protein sequence ID" value="CAF2925479.1"/>
    <property type="molecule type" value="Genomic_DNA"/>
</dbReference>
<dbReference type="OrthoDB" id="10254377at2759"/>
<dbReference type="InterPro" id="IPR023578">
    <property type="entry name" value="Ras_GEF_dom_sf"/>
</dbReference>